<dbReference type="Proteomes" id="UP000028524">
    <property type="component" value="Unassembled WGS sequence"/>
</dbReference>
<protein>
    <recommendedName>
        <fullName evidence="1">Enoyl reductase (ER) domain-containing protein</fullName>
    </recommendedName>
</protein>
<dbReference type="Pfam" id="PF08240">
    <property type="entry name" value="ADH_N"/>
    <property type="match status" value="1"/>
</dbReference>
<dbReference type="FunCoup" id="A0A084QVY8">
    <property type="interactions" value="140"/>
</dbReference>
<dbReference type="PANTHER" id="PTHR11695:SF294">
    <property type="entry name" value="RETICULON-4-INTERACTING PROTEIN 1, MITOCHONDRIAL"/>
    <property type="match status" value="1"/>
</dbReference>
<sequence length="336" mass="35351">MADTMRAWQFTSPGALESTLKLNTVPKPAAPSAGQVLIRVLSAALNPVDYKTPEVGLVARAALTFPKTAGQDFSGTVAAVGPDVDDVSVGDFVTARLDPMAKAGTLAEYVLTERERVAVVPASVDADEAAGAPTVTLTAYQTLVGNVKEGDKVFINGGSGGVGTCAIQVAKVLGCHVTVSCSTAKMDLCKSLGADEAIDYTRTDVVANLAQRGPTFALVMDVAASSMYRMYSASKRFLLPDAKYILIGGSASLNFIVDFLKAKFVPGFLGGGQHSFQFAVVDQTRSGLEQVAEWVAQGKVRIIVDSTYEFEDAVKAYKQLKKGSSTGKIVVHVGQR</sequence>
<dbReference type="AlphaFoldDB" id="A0A084QVY8"/>
<dbReference type="OMA" id="SGGCGIF"/>
<dbReference type="GO" id="GO:0016491">
    <property type="term" value="F:oxidoreductase activity"/>
    <property type="evidence" value="ECO:0007669"/>
    <property type="project" value="InterPro"/>
</dbReference>
<dbReference type="CDD" id="cd08267">
    <property type="entry name" value="MDR1"/>
    <property type="match status" value="1"/>
</dbReference>
<dbReference type="HOGENOM" id="CLU_026673_3_3_1"/>
<evidence type="ECO:0000313" key="3">
    <source>
        <dbReference type="Proteomes" id="UP000028524"/>
    </source>
</evidence>
<dbReference type="GO" id="GO:0005739">
    <property type="term" value="C:mitochondrion"/>
    <property type="evidence" value="ECO:0007669"/>
    <property type="project" value="TreeGrafter"/>
</dbReference>
<keyword evidence="3" id="KW-1185">Reference proteome</keyword>
<dbReference type="InterPro" id="IPR036291">
    <property type="entry name" value="NAD(P)-bd_dom_sf"/>
</dbReference>
<dbReference type="Pfam" id="PF13602">
    <property type="entry name" value="ADH_zinc_N_2"/>
    <property type="match status" value="1"/>
</dbReference>
<dbReference type="InterPro" id="IPR020843">
    <property type="entry name" value="ER"/>
</dbReference>
<feature type="domain" description="Enoyl reductase (ER)" evidence="1">
    <location>
        <begin position="14"/>
        <end position="331"/>
    </location>
</feature>
<name>A0A084QVY8_STAC4</name>
<dbReference type="EMBL" id="KL660000">
    <property type="protein sequence ID" value="KFA68123.1"/>
    <property type="molecule type" value="Genomic_DNA"/>
</dbReference>
<dbReference type="InterPro" id="IPR011032">
    <property type="entry name" value="GroES-like_sf"/>
</dbReference>
<dbReference type="STRING" id="1283841.A0A084QVY8"/>
<dbReference type="InterPro" id="IPR013154">
    <property type="entry name" value="ADH-like_N"/>
</dbReference>
<reference evidence="2 3" key="1">
    <citation type="journal article" date="2014" name="BMC Genomics">
        <title>Comparative genome sequencing reveals chemotype-specific gene clusters in the toxigenic black mold Stachybotrys.</title>
        <authorList>
            <person name="Semeiks J."/>
            <person name="Borek D."/>
            <person name="Otwinowski Z."/>
            <person name="Grishin N.V."/>
        </authorList>
    </citation>
    <scope>NUCLEOTIDE SEQUENCE [LARGE SCALE GENOMIC DNA]</scope>
    <source>
        <strain evidence="2 3">IBT 40285</strain>
    </source>
</reference>
<proteinExistence type="predicted"/>
<dbReference type="SUPFAM" id="SSF50129">
    <property type="entry name" value="GroES-like"/>
    <property type="match status" value="1"/>
</dbReference>
<dbReference type="PANTHER" id="PTHR11695">
    <property type="entry name" value="ALCOHOL DEHYDROGENASE RELATED"/>
    <property type="match status" value="1"/>
</dbReference>
<dbReference type="SUPFAM" id="SSF51735">
    <property type="entry name" value="NAD(P)-binding Rossmann-fold domains"/>
    <property type="match status" value="1"/>
</dbReference>
<organism evidence="2 3">
    <name type="scientific">Stachybotrys chlorohalonatus (strain IBT 40285)</name>
    <dbReference type="NCBI Taxonomy" id="1283841"/>
    <lineage>
        <taxon>Eukaryota</taxon>
        <taxon>Fungi</taxon>
        <taxon>Dikarya</taxon>
        <taxon>Ascomycota</taxon>
        <taxon>Pezizomycotina</taxon>
        <taxon>Sordariomycetes</taxon>
        <taxon>Hypocreomycetidae</taxon>
        <taxon>Hypocreales</taxon>
        <taxon>Stachybotryaceae</taxon>
        <taxon>Stachybotrys</taxon>
    </lineage>
</organism>
<accession>A0A084QVY8</accession>
<dbReference type="Gene3D" id="3.40.50.720">
    <property type="entry name" value="NAD(P)-binding Rossmann-like Domain"/>
    <property type="match status" value="1"/>
</dbReference>
<gene>
    <name evidence="2" type="ORF">S40285_02581</name>
</gene>
<evidence type="ECO:0000313" key="2">
    <source>
        <dbReference type="EMBL" id="KFA68123.1"/>
    </source>
</evidence>
<dbReference type="InterPro" id="IPR050700">
    <property type="entry name" value="YIM1/Zinc_Alcohol_DH_Fams"/>
</dbReference>
<dbReference type="Gene3D" id="3.90.180.10">
    <property type="entry name" value="Medium-chain alcohol dehydrogenases, catalytic domain"/>
    <property type="match status" value="1"/>
</dbReference>
<dbReference type="InParanoid" id="A0A084QVY8"/>
<dbReference type="OrthoDB" id="201656at2759"/>
<dbReference type="SMART" id="SM00829">
    <property type="entry name" value="PKS_ER"/>
    <property type="match status" value="1"/>
</dbReference>
<evidence type="ECO:0000259" key="1">
    <source>
        <dbReference type="SMART" id="SM00829"/>
    </source>
</evidence>